<dbReference type="AlphaFoldDB" id="H5TEK2"/>
<feature type="domain" description="CYTH" evidence="1">
    <location>
        <begin position="1"/>
        <end position="205"/>
    </location>
</feature>
<dbReference type="CDD" id="cd07756">
    <property type="entry name" value="CYTH-like_Pase_CHAD"/>
    <property type="match status" value="1"/>
</dbReference>
<evidence type="ECO:0000313" key="3">
    <source>
        <dbReference type="Proteomes" id="UP000053586"/>
    </source>
</evidence>
<dbReference type="RefSeq" id="WP_006007193.1">
    <property type="nucleotide sequence ID" value="NZ_BAET01000031.1"/>
</dbReference>
<sequence>MEIELKLISNQNALSLFEAKVLPTLRKQNIQIEQSHAHLYNEYYDTPDEFFGKRKMGCRVRSRNQQYEQTIKTKGTAEGGLHQRPEYNVDLDSAIPDLSKFDPQIWTQDIDIKAVNDKLQGLFSTHFERTTFDISTDKYSLELVFDLGEVKKGQDSLPICEIELELVRGDPTALFDIAQQLIKHVPCRLSNVTKAARGYQLLHGRIPEITSLPLFLPLDMNDSCERAFCKTVELALNHWQHHQQIYSQSRNRKALREIYESVQLLLQGIALYLPILQCKELLDLHKQLLTLAQAWAWQEQLESIHQLRSKKGPFSRKIPRNQNLMNYLMGRREGLLNAHKPNELNMSVLSTGVQLAASRVLLDKPWRAQNSGHHDVNVKKHAKGWLSQSWQTVQQSLPKDTSMDSKQYLALDALLRHSLLKGFLLADLFMDSRGHFRAPWLDLATGVRELKCLNLLQDALSDLDTEDKADFSSWINDKVNSVVKVMEQTREVAMDADTYW</sequence>
<proteinExistence type="predicted"/>
<dbReference type="GO" id="GO:0050355">
    <property type="term" value="F:inorganic triphosphate phosphatase activity"/>
    <property type="evidence" value="ECO:0007669"/>
    <property type="project" value="InterPro"/>
</dbReference>
<dbReference type="InterPro" id="IPR023577">
    <property type="entry name" value="CYTH_domain"/>
</dbReference>
<dbReference type="eggNOG" id="COG3025">
    <property type="taxonomic scope" value="Bacteria"/>
</dbReference>
<name>H5TEK2_9ALTE</name>
<dbReference type="InterPro" id="IPR033469">
    <property type="entry name" value="CYTH-like_dom_sf"/>
</dbReference>
<dbReference type="SUPFAM" id="SSF55154">
    <property type="entry name" value="CYTH-like phosphatases"/>
    <property type="match status" value="1"/>
</dbReference>
<dbReference type="PANTHER" id="PTHR39569">
    <property type="entry name" value="INORGANIC TRIPHOSPHATASE"/>
    <property type="match status" value="1"/>
</dbReference>
<gene>
    <name evidence="2" type="ORF">GPUN_2614</name>
</gene>
<comment type="caution">
    <text evidence="2">The sequence shown here is derived from an EMBL/GenBank/DDBJ whole genome shotgun (WGS) entry which is preliminary data.</text>
</comment>
<organism evidence="2 3">
    <name type="scientific">Glaciecola punicea ACAM 611</name>
    <dbReference type="NCBI Taxonomy" id="1121923"/>
    <lineage>
        <taxon>Bacteria</taxon>
        <taxon>Pseudomonadati</taxon>
        <taxon>Pseudomonadota</taxon>
        <taxon>Gammaproteobacteria</taxon>
        <taxon>Alteromonadales</taxon>
        <taxon>Alteromonadaceae</taxon>
        <taxon>Glaciecola</taxon>
    </lineage>
</organism>
<dbReference type="EMBL" id="BAET01000031">
    <property type="protein sequence ID" value="GAB56729.1"/>
    <property type="molecule type" value="Genomic_DNA"/>
</dbReference>
<evidence type="ECO:0000259" key="1">
    <source>
        <dbReference type="PROSITE" id="PS51707"/>
    </source>
</evidence>
<protein>
    <recommendedName>
        <fullName evidence="1">CYTH domain-containing protein</fullName>
    </recommendedName>
</protein>
<dbReference type="SMART" id="SM01118">
    <property type="entry name" value="CYTH"/>
    <property type="match status" value="1"/>
</dbReference>
<dbReference type="Pfam" id="PF01928">
    <property type="entry name" value="CYTH"/>
    <property type="match status" value="1"/>
</dbReference>
<keyword evidence="3" id="KW-1185">Reference proteome</keyword>
<dbReference type="PANTHER" id="PTHR39569:SF1">
    <property type="entry name" value="INORGANIC TRIPHOSPHATASE"/>
    <property type="match status" value="1"/>
</dbReference>
<dbReference type="OrthoDB" id="3034217at2"/>
<evidence type="ECO:0000313" key="2">
    <source>
        <dbReference type="EMBL" id="GAB56729.1"/>
    </source>
</evidence>
<reference evidence="2 3" key="2">
    <citation type="journal article" date="2017" name="Antonie Van Leeuwenhoek">
        <title>Rhizobium rhizosphaerae sp. nov., a novel species isolated from rice rhizosphere.</title>
        <authorList>
            <person name="Zhao J.J."/>
            <person name="Zhang J."/>
            <person name="Zhang R.J."/>
            <person name="Zhang C.W."/>
            <person name="Yin H.Q."/>
            <person name="Zhang X.X."/>
        </authorList>
    </citation>
    <scope>NUCLEOTIDE SEQUENCE [LARGE SCALE GENOMIC DNA]</scope>
    <source>
        <strain evidence="2 3">ACAM 611</strain>
    </source>
</reference>
<dbReference type="PROSITE" id="PS51707">
    <property type="entry name" value="CYTH"/>
    <property type="match status" value="1"/>
</dbReference>
<reference evidence="2 3" key="1">
    <citation type="journal article" date="2012" name="J. Bacteriol.">
        <title>Genome sequence of proteorhodopsin-containing sea ice bacterium Glaciecola punicea ACAM 611T.</title>
        <authorList>
            <person name="Qin Q.-L."/>
            <person name="Xie B.-B."/>
            <person name="Shu Y.-L."/>
            <person name="Rong J.-C."/>
            <person name="Zhao D.-L."/>
            <person name="Zhang X.-Y."/>
            <person name="Chen X.-L."/>
            <person name="Zhou B.-C."/>
            <person name="Zhanga Y.-Z."/>
        </authorList>
    </citation>
    <scope>NUCLEOTIDE SEQUENCE [LARGE SCALE GENOMIC DNA]</scope>
    <source>
        <strain evidence="2 3">ACAM 611</strain>
    </source>
</reference>
<dbReference type="InterPro" id="IPR039013">
    <property type="entry name" value="YgiF"/>
</dbReference>
<dbReference type="GO" id="GO:0046872">
    <property type="term" value="F:metal ion binding"/>
    <property type="evidence" value="ECO:0007669"/>
    <property type="project" value="TreeGrafter"/>
</dbReference>
<dbReference type="STRING" id="56804.BAE46_04520"/>
<dbReference type="Gene3D" id="2.40.320.10">
    <property type="entry name" value="Hypothetical Protein Pfu-838710-001"/>
    <property type="match status" value="1"/>
</dbReference>
<accession>H5TEK2</accession>
<dbReference type="Proteomes" id="UP000053586">
    <property type="component" value="Unassembled WGS sequence"/>
</dbReference>